<keyword evidence="4" id="KW-1185">Reference proteome</keyword>
<dbReference type="InterPro" id="IPR021754">
    <property type="entry name" value="DUF3320"/>
</dbReference>
<organism evidence="3 4">
    <name type="scientific">Niveispirillum lacus</name>
    <dbReference type="NCBI Taxonomy" id="1981099"/>
    <lineage>
        <taxon>Bacteria</taxon>
        <taxon>Pseudomonadati</taxon>
        <taxon>Pseudomonadota</taxon>
        <taxon>Alphaproteobacteria</taxon>
        <taxon>Rhodospirillales</taxon>
        <taxon>Azospirillaceae</taxon>
        <taxon>Niveispirillum</taxon>
    </lineage>
</organism>
<evidence type="ECO:0000259" key="2">
    <source>
        <dbReference type="Pfam" id="PF11784"/>
    </source>
</evidence>
<dbReference type="Pfam" id="PF11784">
    <property type="entry name" value="DUF3320"/>
    <property type="match status" value="1"/>
</dbReference>
<gene>
    <name evidence="3" type="ORF">CHU95_03785</name>
</gene>
<comment type="caution">
    <text evidence="3">The sequence shown here is derived from an EMBL/GenBank/DDBJ whole genome shotgun (WGS) entry which is preliminary data.</text>
</comment>
<reference evidence="3 4" key="1">
    <citation type="submission" date="2017-07" db="EMBL/GenBank/DDBJ databases">
        <title>Niveispirillum cyanobacteriorum sp. nov., isolated from cyanobacterial aggregates in a eutrophic lake.</title>
        <authorList>
            <person name="Cai H."/>
        </authorList>
    </citation>
    <scope>NUCLEOTIDE SEQUENCE [LARGE SCALE GENOMIC DNA]</scope>
    <source>
        <strain evidence="4">TH1-14</strain>
    </source>
</reference>
<evidence type="ECO:0000256" key="1">
    <source>
        <dbReference type="SAM" id="MobiDB-lite"/>
    </source>
</evidence>
<feature type="domain" description="DUF3320" evidence="2">
    <location>
        <begin position="70"/>
        <end position="119"/>
    </location>
</feature>
<protein>
    <recommendedName>
        <fullName evidence="2">DUF3320 domain-containing protein</fullName>
    </recommendedName>
</protein>
<dbReference type="OrthoDB" id="9757917at2"/>
<evidence type="ECO:0000313" key="3">
    <source>
        <dbReference type="EMBL" id="OYQ36693.1"/>
    </source>
</evidence>
<dbReference type="EMBL" id="NOXU01000021">
    <property type="protein sequence ID" value="OYQ36693.1"/>
    <property type="molecule type" value="Genomic_DNA"/>
</dbReference>
<name>A0A255Z589_9PROT</name>
<evidence type="ECO:0000313" key="4">
    <source>
        <dbReference type="Proteomes" id="UP000216998"/>
    </source>
</evidence>
<feature type="region of interest" description="Disordered" evidence="1">
    <location>
        <begin position="1"/>
        <end position="44"/>
    </location>
</feature>
<dbReference type="RefSeq" id="WP_094453899.1">
    <property type="nucleotide sequence ID" value="NZ_NOXU01000021.1"/>
</dbReference>
<proteinExistence type="predicted"/>
<accession>A0A255Z589</accession>
<dbReference type="AlphaFoldDB" id="A0A255Z589"/>
<dbReference type="Proteomes" id="UP000216998">
    <property type="component" value="Unassembled WGS sequence"/>
</dbReference>
<sequence length="187" mass="20612">MARSLKTALEAALRPEAPPAPPVSLADLPADPVDPQEENAGAPPVPEMELLVGDYRITDFSDQPSIAPERFQDPDYAAVLRDMILRVVECEAPIRETLLLERMIARAHGFKRSGRQVRDRLLSVARGVAHLETETSGSGFIWANATAPAAWERARYPCSDEDIRMVEDIALPELAAAIRAGSMRRMR</sequence>